<gene>
    <name evidence="2" type="ORF">CR201_G0033832</name>
</gene>
<comment type="caution">
    <text evidence="2">The sequence shown here is derived from an EMBL/GenBank/DDBJ whole genome shotgun (WGS) entry which is preliminary data.</text>
</comment>
<name>A0A2J8TM20_PONAB</name>
<feature type="non-terminal residue" evidence="2">
    <location>
        <position position="1"/>
    </location>
</feature>
<evidence type="ECO:0000313" key="2">
    <source>
        <dbReference type="EMBL" id="PNJ34076.1"/>
    </source>
</evidence>
<reference evidence="2" key="1">
    <citation type="submission" date="2017-12" db="EMBL/GenBank/DDBJ databases">
        <title>High-resolution comparative analysis of great ape genomes.</title>
        <authorList>
            <person name="Pollen A."/>
            <person name="Hastie A."/>
            <person name="Hormozdiari F."/>
            <person name="Dougherty M."/>
            <person name="Liu R."/>
            <person name="Chaisson M."/>
            <person name="Hoppe E."/>
            <person name="Hill C."/>
            <person name="Pang A."/>
            <person name="Hillier L."/>
            <person name="Baker C."/>
            <person name="Armstrong J."/>
            <person name="Shendure J."/>
            <person name="Paten B."/>
            <person name="Wilson R."/>
            <person name="Chao H."/>
            <person name="Schneider V."/>
            <person name="Ventura M."/>
            <person name="Kronenberg Z."/>
            <person name="Murali S."/>
            <person name="Gordon D."/>
            <person name="Cantsilieris S."/>
            <person name="Munson K."/>
            <person name="Nelson B."/>
            <person name="Raja A."/>
            <person name="Underwood J."/>
            <person name="Diekhans M."/>
            <person name="Fiddes I."/>
            <person name="Haussler D."/>
            <person name="Eichler E."/>
        </authorList>
    </citation>
    <scope>NUCLEOTIDE SEQUENCE [LARGE SCALE GENOMIC DNA]</scope>
    <source>
        <strain evidence="2">Susie</strain>
    </source>
</reference>
<accession>A0A2J8TM20</accession>
<sequence length="101" mass="11557">AHATEDLENNGSKKDGVCGPPPSKKMKLFGFKEDPFVFIPEDDPLFPPIELLTRGSKSGVEITAVKSLTVLSGWHRREYIHCIHLLTQELLLYQWKMLRYC</sequence>
<dbReference type="EMBL" id="NDHI03003490">
    <property type="protein sequence ID" value="PNJ34076.1"/>
    <property type="molecule type" value="Genomic_DNA"/>
</dbReference>
<feature type="region of interest" description="Disordered" evidence="1">
    <location>
        <begin position="1"/>
        <end position="20"/>
    </location>
</feature>
<protein>
    <submittedName>
        <fullName evidence="2">NSUN2 isoform 8</fullName>
    </submittedName>
</protein>
<dbReference type="AlphaFoldDB" id="A0A2J8TM20"/>
<organism evidence="2">
    <name type="scientific">Pongo abelii</name>
    <name type="common">Sumatran orangutan</name>
    <name type="synonym">Pongo pygmaeus abelii</name>
    <dbReference type="NCBI Taxonomy" id="9601"/>
    <lineage>
        <taxon>Eukaryota</taxon>
        <taxon>Metazoa</taxon>
        <taxon>Chordata</taxon>
        <taxon>Craniata</taxon>
        <taxon>Vertebrata</taxon>
        <taxon>Euteleostomi</taxon>
        <taxon>Mammalia</taxon>
        <taxon>Eutheria</taxon>
        <taxon>Euarchontoglires</taxon>
        <taxon>Primates</taxon>
        <taxon>Haplorrhini</taxon>
        <taxon>Catarrhini</taxon>
        <taxon>Hominidae</taxon>
        <taxon>Pongo</taxon>
    </lineage>
</organism>
<evidence type="ECO:0000256" key="1">
    <source>
        <dbReference type="SAM" id="MobiDB-lite"/>
    </source>
</evidence>
<proteinExistence type="predicted"/>